<dbReference type="GO" id="GO:0043565">
    <property type="term" value="F:sequence-specific DNA binding"/>
    <property type="evidence" value="ECO:0007669"/>
    <property type="project" value="TreeGrafter"/>
</dbReference>
<keyword evidence="7" id="KW-1185">Reference proteome</keyword>
<dbReference type="Proteomes" id="UP000056109">
    <property type="component" value="Chromosome I"/>
</dbReference>
<proteinExistence type="inferred from homology"/>
<dbReference type="PANTHER" id="PTHR30537">
    <property type="entry name" value="HTH-TYPE TRANSCRIPTIONAL REGULATOR"/>
    <property type="match status" value="1"/>
</dbReference>
<evidence type="ECO:0000259" key="5">
    <source>
        <dbReference type="PROSITE" id="PS50931"/>
    </source>
</evidence>
<dbReference type="InterPro" id="IPR000847">
    <property type="entry name" value="LysR_HTH_N"/>
</dbReference>
<dbReference type="GeneID" id="34783490"/>
<organism evidence="6 7">
    <name type="scientific">Acetobacter senegalensis</name>
    <dbReference type="NCBI Taxonomy" id="446692"/>
    <lineage>
        <taxon>Bacteria</taxon>
        <taxon>Pseudomonadati</taxon>
        <taxon>Pseudomonadota</taxon>
        <taxon>Alphaproteobacteria</taxon>
        <taxon>Acetobacterales</taxon>
        <taxon>Acetobacteraceae</taxon>
        <taxon>Acetobacter</taxon>
    </lineage>
</organism>
<evidence type="ECO:0000313" key="6">
    <source>
        <dbReference type="EMBL" id="CEF41765.1"/>
    </source>
</evidence>
<dbReference type="Gene3D" id="3.40.190.290">
    <property type="match status" value="1"/>
</dbReference>
<protein>
    <submittedName>
        <fullName evidence="6">LysR family transcriptional regulator</fullName>
        <ecNumber evidence="6">4.2.1.1</ecNumber>
    </submittedName>
</protein>
<dbReference type="Gene3D" id="1.10.10.10">
    <property type="entry name" value="Winged helix-like DNA-binding domain superfamily/Winged helix DNA-binding domain"/>
    <property type="match status" value="1"/>
</dbReference>
<reference evidence="7" key="1">
    <citation type="submission" date="2014-09" db="EMBL/GenBank/DDBJ databases">
        <authorList>
            <person name="Illeghems K.G."/>
        </authorList>
    </citation>
    <scope>NUCLEOTIDE SEQUENCE [LARGE SCALE GENOMIC DNA]</scope>
    <source>
        <strain evidence="7">108B</strain>
    </source>
</reference>
<comment type="similarity">
    <text evidence="1">Belongs to the LysR transcriptional regulatory family.</text>
</comment>
<dbReference type="Pfam" id="PF03466">
    <property type="entry name" value="LysR_substrate"/>
    <property type="match status" value="1"/>
</dbReference>
<dbReference type="AlphaFoldDB" id="A0A0U5BAY9"/>
<dbReference type="GO" id="GO:0003700">
    <property type="term" value="F:DNA-binding transcription factor activity"/>
    <property type="evidence" value="ECO:0007669"/>
    <property type="project" value="InterPro"/>
</dbReference>
<dbReference type="InterPro" id="IPR036390">
    <property type="entry name" value="WH_DNA-bd_sf"/>
</dbReference>
<dbReference type="KEGG" id="asz:ASN_2475"/>
<dbReference type="PANTHER" id="PTHR30537:SF5">
    <property type="entry name" value="HTH-TYPE TRANSCRIPTIONAL ACTIVATOR TTDR-RELATED"/>
    <property type="match status" value="1"/>
</dbReference>
<dbReference type="EMBL" id="LN606600">
    <property type="protein sequence ID" value="CEF41765.1"/>
    <property type="molecule type" value="Genomic_DNA"/>
</dbReference>
<keyword evidence="2" id="KW-0805">Transcription regulation</keyword>
<dbReference type="PROSITE" id="PS50931">
    <property type="entry name" value="HTH_LYSR"/>
    <property type="match status" value="1"/>
</dbReference>
<dbReference type="EC" id="4.2.1.1" evidence="6"/>
<dbReference type="InterPro" id="IPR005119">
    <property type="entry name" value="LysR_subst-bd"/>
</dbReference>
<dbReference type="SUPFAM" id="SSF46785">
    <property type="entry name" value="Winged helix' DNA-binding domain"/>
    <property type="match status" value="1"/>
</dbReference>
<evidence type="ECO:0000256" key="3">
    <source>
        <dbReference type="ARBA" id="ARBA00023125"/>
    </source>
</evidence>
<dbReference type="SUPFAM" id="SSF53850">
    <property type="entry name" value="Periplasmic binding protein-like II"/>
    <property type="match status" value="1"/>
</dbReference>
<dbReference type="PATRIC" id="fig|446692.3.peg.2578"/>
<evidence type="ECO:0000256" key="1">
    <source>
        <dbReference type="ARBA" id="ARBA00009437"/>
    </source>
</evidence>
<dbReference type="RefSeq" id="WP_058988227.1">
    <property type="nucleotide sequence ID" value="NZ_LN606600.1"/>
</dbReference>
<evidence type="ECO:0000313" key="7">
    <source>
        <dbReference type="Proteomes" id="UP000056109"/>
    </source>
</evidence>
<dbReference type="GO" id="GO:0004089">
    <property type="term" value="F:carbonate dehydratase activity"/>
    <property type="evidence" value="ECO:0007669"/>
    <property type="project" value="UniProtKB-EC"/>
</dbReference>
<gene>
    <name evidence="6" type="ORF">ASN_2475</name>
</gene>
<feature type="domain" description="HTH lysR-type" evidence="5">
    <location>
        <begin position="16"/>
        <end position="73"/>
    </location>
</feature>
<name>A0A0U5BAY9_9PROT</name>
<sequence>MQSRNIAKRLPPASDLDIGALRIFVAVAEAGSFVGGGKAVGLTRSAAGKALTRLENYLGIRLFHRTTRSLSLTTEGHEFYRRSLQLLEDLAEAEASIRQDQLRPHGTLRLTVSEGYGKAKIIPYLVTYLETAPDLAVEVSFTDRLVDLVEEGFDLAIRVGATAPNGQYITQVIDRARLGVYASPEYLLKQGTPASLTDLAHHKRLVYGLGATSTVWSLPGEDGQPVTIHGGAHARFDSGDAIRVAALAGLGIALLPSFIVEKDIEHGDLVEILPETAMNEVTIHAIYPSRRHLSIRTRSFIEGLRRSFRQPC</sequence>
<keyword evidence="6" id="KW-0456">Lyase</keyword>
<evidence type="ECO:0000256" key="2">
    <source>
        <dbReference type="ARBA" id="ARBA00023015"/>
    </source>
</evidence>
<dbReference type="Pfam" id="PF00126">
    <property type="entry name" value="HTH_1"/>
    <property type="match status" value="1"/>
</dbReference>
<accession>A0A0U5BAY9</accession>
<dbReference type="InterPro" id="IPR058163">
    <property type="entry name" value="LysR-type_TF_proteobact-type"/>
</dbReference>
<keyword evidence="4" id="KW-0804">Transcription</keyword>
<dbReference type="FunFam" id="1.10.10.10:FF:000001">
    <property type="entry name" value="LysR family transcriptional regulator"/>
    <property type="match status" value="1"/>
</dbReference>
<evidence type="ECO:0000256" key="4">
    <source>
        <dbReference type="ARBA" id="ARBA00023163"/>
    </source>
</evidence>
<dbReference type="CDD" id="cd08422">
    <property type="entry name" value="PBP2_CrgA_like"/>
    <property type="match status" value="1"/>
</dbReference>
<dbReference type="GO" id="GO:0006351">
    <property type="term" value="P:DNA-templated transcription"/>
    <property type="evidence" value="ECO:0007669"/>
    <property type="project" value="TreeGrafter"/>
</dbReference>
<dbReference type="InterPro" id="IPR036388">
    <property type="entry name" value="WH-like_DNA-bd_sf"/>
</dbReference>
<keyword evidence="3" id="KW-0238">DNA-binding</keyword>